<evidence type="ECO:0000256" key="6">
    <source>
        <dbReference type="ARBA" id="ARBA00034021"/>
    </source>
</evidence>
<dbReference type="GO" id="GO:0009368">
    <property type="term" value="C:endopeptidase Clp complex"/>
    <property type="evidence" value="ECO:0007669"/>
    <property type="project" value="TreeGrafter"/>
</dbReference>
<dbReference type="AlphaFoldDB" id="A0A097KKC9"/>
<evidence type="ECO:0000256" key="1">
    <source>
        <dbReference type="ARBA" id="ARBA00007039"/>
    </source>
</evidence>
<dbReference type="RefSeq" id="YP_009105019.1">
    <property type="nucleotide sequence ID" value="NC_025527.1"/>
</dbReference>
<dbReference type="CDD" id="cd07017">
    <property type="entry name" value="S14_ClpP_2"/>
    <property type="match status" value="1"/>
</dbReference>
<feature type="compositionally biased region" description="Basic and acidic residues" evidence="10">
    <location>
        <begin position="131"/>
        <end position="155"/>
    </location>
</feature>
<evidence type="ECO:0000256" key="4">
    <source>
        <dbReference type="ARBA" id="ARBA00022801"/>
    </source>
</evidence>
<comment type="catalytic activity">
    <reaction evidence="6 7">
        <text>Hydrolysis of proteins to small peptides in the presence of ATP and magnesium. alpha-casein is the usual test substrate. In the absence of ATP, only oligopeptides shorter than five residues are hydrolyzed (such as succinyl-Leu-Tyr-|-NHMec, and Leu-Tyr-Leu-|-Tyr-Trp, in which cleavage of the -Tyr-|-Leu- and -Tyr-|-Trp bonds also occurs).</text>
        <dbReference type="EC" id="3.4.21.92"/>
    </reaction>
</comment>
<dbReference type="Pfam" id="PF00574">
    <property type="entry name" value="CLP_protease"/>
    <property type="match status" value="1"/>
</dbReference>
<gene>
    <name evidence="11" type="primary">clpP</name>
</gene>
<dbReference type="PRINTS" id="PR00127">
    <property type="entry name" value="CLPPROTEASEP"/>
</dbReference>
<reference evidence="11" key="1">
    <citation type="journal article" date="2014" name="BMC Evol. Biol.">
        <title>Chloroplast phylogenomic analysis resolves deep-level relationships within the green algal class Trebouxiophyceae.</title>
        <authorList>
            <person name="Lemieux C."/>
            <person name="Otis C."/>
            <person name="Turmel M."/>
        </authorList>
    </citation>
    <scope>NUCLEOTIDE SEQUENCE</scope>
</reference>
<accession>A0A097KKC9</accession>
<keyword evidence="11" id="KW-0150">Chloroplast</keyword>
<evidence type="ECO:0000256" key="8">
    <source>
        <dbReference type="RuleBase" id="RU003567"/>
    </source>
</evidence>
<dbReference type="GO" id="GO:0051117">
    <property type="term" value="F:ATPase binding"/>
    <property type="evidence" value="ECO:0007669"/>
    <property type="project" value="TreeGrafter"/>
</dbReference>
<evidence type="ECO:0000256" key="7">
    <source>
        <dbReference type="PROSITE-ProRule" id="PRU10086"/>
    </source>
</evidence>
<dbReference type="GO" id="GO:0006515">
    <property type="term" value="P:protein quality control for misfolded or incompletely synthesized proteins"/>
    <property type="evidence" value="ECO:0007669"/>
    <property type="project" value="TreeGrafter"/>
</dbReference>
<keyword evidence="2 11" id="KW-0934">Plastid</keyword>
<evidence type="ECO:0000256" key="3">
    <source>
        <dbReference type="ARBA" id="ARBA00022670"/>
    </source>
</evidence>
<feature type="coiled-coil region" evidence="9">
    <location>
        <begin position="49"/>
        <end position="80"/>
    </location>
</feature>
<evidence type="ECO:0000256" key="9">
    <source>
        <dbReference type="SAM" id="Coils"/>
    </source>
</evidence>
<evidence type="ECO:0000256" key="10">
    <source>
        <dbReference type="SAM" id="MobiDB-lite"/>
    </source>
</evidence>
<dbReference type="GO" id="GO:0009536">
    <property type="term" value="C:plastid"/>
    <property type="evidence" value="ECO:0007669"/>
    <property type="project" value="UniProtKB-ARBA"/>
</dbReference>
<dbReference type="PROSITE" id="PS00382">
    <property type="entry name" value="CLP_PROTEASE_HIS"/>
    <property type="match status" value="1"/>
</dbReference>
<sequence length="423" mass="49121">MPIGIPYVLHFFPDLSEEKIIEKQKKLEKEKIKNLFKFDKDYVEYLKAQEFFENEAAIEKAEAEKKQQEARALAEGFEKVKFLYVGEIDERLLFLMKPDVIPDEILRPWDNSNFLTRSYDPMQDYYRKKERERLEQRQEEQRRQQEQQQEARKTGPGEGQDGSAETEVDPDKKEKDKEKKAEIETDYMEIFDSLARRRTLFLGRAIDNEVANNLVGMLLILNADPIFKYEDVVFYLNSPGGEVHQGIMLADAVMNMKSSVITVGFGEVSSIATLILTCGSFGKRFAYPNCRIMLHQPETEIRGSTTEIVKETAHLLEMRATIGRILYQKTGRNVKKIAEDLDRDTYLSAEEAVDYGLVDQVTNVVEVFMVDIGEKFMDEVLEPRPPVPLEERTSIMDLGYDLKTSINTKQHYTNQQRDTLYER</sequence>
<dbReference type="PANTHER" id="PTHR10381">
    <property type="entry name" value="ATP-DEPENDENT CLP PROTEASE PROTEOLYTIC SUBUNIT"/>
    <property type="match status" value="1"/>
</dbReference>
<keyword evidence="9" id="KW-0175">Coiled coil</keyword>
<feature type="region of interest" description="Disordered" evidence="10">
    <location>
        <begin position="131"/>
        <end position="180"/>
    </location>
</feature>
<dbReference type="InterPro" id="IPR029045">
    <property type="entry name" value="ClpP/crotonase-like_dom_sf"/>
</dbReference>
<dbReference type="InterPro" id="IPR001907">
    <property type="entry name" value="ClpP"/>
</dbReference>
<keyword evidence="4" id="KW-0378">Hydrolase</keyword>
<proteinExistence type="inferred from homology"/>
<name>A0A097KKC9_9CHLO</name>
<dbReference type="Gene3D" id="3.90.226.10">
    <property type="entry name" value="2-enoyl-CoA Hydratase, Chain A, domain 1"/>
    <property type="match status" value="1"/>
</dbReference>
<feature type="compositionally biased region" description="Basic and acidic residues" evidence="10">
    <location>
        <begin position="169"/>
        <end position="180"/>
    </location>
</feature>
<comment type="similarity">
    <text evidence="1 8">Belongs to the peptidase S14 family.</text>
</comment>
<dbReference type="SUPFAM" id="SSF52096">
    <property type="entry name" value="ClpP/crotonase"/>
    <property type="match status" value="1"/>
</dbReference>
<dbReference type="GeneID" id="22158727"/>
<dbReference type="PANTHER" id="PTHR10381:SF15">
    <property type="entry name" value="CHLOROPLASTIC ATP-DEPENDENT CLP PROTEASE PROTEOLYTIC SUBUNIT 1"/>
    <property type="match status" value="1"/>
</dbReference>
<dbReference type="InterPro" id="IPR023562">
    <property type="entry name" value="ClpP/TepA"/>
</dbReference>
<dbReference type="InterPro" id="IPR033135">
    <property type="entry name" value="ClpP_His_AS"/>
</dbReference>
<geneLocation type="chloroplast" evidence="11"/>
<dbReference type="EMBL" id="KM462864">
    <property type="protein sequence ID" value="AIT93646.1"/>
    <property type="molecule type" value="Genomic_DNA"/>
</dbReference>
<organism evidence="11">
    <name type="scientific">Stichococcus bacillaris</name>
    <dbReference type="NCBI Taxonomy" id="37433"/>
    <lineage>
        <taxon>Eukaryota</taxon>
        <taxon>Viridiplantae</taxon>
        <taxon>Chlorophyta</taxon>
        <taxon>core chlorophytes</taxon>
        <taxon>Trebouxiophyceae</taxon>
        <taxon>Prasiolales</taxon>
        <taxon>Stichococcaceae</taxon>
        <taxon>Stichococcus</taxon>
    </lineage>
</organism>
<protein>
    <recommendedName>
        <fullName evidence="8">ATP-dependent Clp protease proteolytic subunit</fullName>
    </recommendedName>
</protein>
<keyword evidence="5" id="KW-0720">Serine protease</keyword>
<dbReference type="GO" id="GO:0004252">
    <property type="term" value="F:serine-type endopeptidase activity"/>
    <property type="evidence" value="ECO:0007669"/>
    <property type="project" value="UniProtKB-EC"/>
</dbReference>
<keyword evidence="3 11" id="KW-0645">Protease</keyword>
<evidence type="ECO:0000256" key="5">
    <source>
        <dbReference type="ARBA" id="ARBA00022825"/>
    </source>
</evidence>
<dbReference type="GO" id="GO:0004176">
    <property type="term" value="F:ATP-dependent peptidase activity"/>
    <property type="evidence" value="ECO:0007669"/>
    <property type="project" value="InterPro"/>
</dbReference>
<feature type="active site" evidence="7">
    <location>
        <position position="295"/>
    </location>
</feature>
<evidence type="ECO:0000256" key="2">
    <source>
        <dbReference type="ARBA" id="ARBA00022640"/>
    </source>
</evidence>
<evidence type="ECO:0000313" key="11">
    <source>
        <dbReference type="EMBL" id="AIT93646.1"/>
    </source>
</evidence>